<dbReference type="Proteomes" id="UP001420932">
    <property type="component" value="Unassembled WGS sequence"/>
</dbReference>
<dbReference type="PANTHER" id="PTHR36327:SF1">
    <property type="entry name" value="OS03G0731100 PROTEIN"/>
    <property type="match status" value="1"/>
</dbReference>
<keyword evidence="2" id="KW-1185">Reference proteome</keyword>
<comment type="caution">
    <text evidence="1">The sequence shown here is derived from an EMBL/GenBank/DDBJ whole genome shotgun (WGS) entry which is preliminary data.</text>
</comment>
<dbReference type="PANTHER" id="PTHR36327">
    <property type="entry name" value="UNNAMED PRODUCT"/>
    <property type="match status" value="1"/>
</dbReference>
<gene>
    <name evidence="1" type="ORF">Syun_007231</name>
</gene>
<evidence type="ECO:0000313" key="2">
    <source>
        <dbReference type="Proteomes" id="UP001420932"/>
    </source>
</evidence>
<protein>
    <submittedName>
        <fullName evidence="1">Uncharacterized protein</fullName>
    </submittedName>
</protein>
<accession>A0AAP0L0Q7</accession>
<name>A0AAP0L0Q7_9MAGN</name>
<proteinExistence type="predicted"/>
<dbReference type="AlphaFoldDB" id="A0AAP0L0Q7"/>
<reference evidence="1 2" key="1">
    <citation type="submission" date="2024-01" db="EMBL/GenBank/DDBJ databases">
        <title>Genome assemblies of Stephania.</title>
        <authorList>
            <person name="Yang L."/>
        </authorList>
    </citation>
    <scope>NUCLEOTIDE SEQUENCE [LARGE SCALE GENOMIC DNA]</scope>
    <source>
        <strain evidence="1">YNDBR</strain>
        <tissue evidence="1">Leaf</tissue>
    </source>
</reference>
<organism evidence="1 2">
    <name type="scientific">Stephania yunnanensis</name>
    <dbReference type="NCBI Taxonomy" id="152371"/>
    <lineage>
        <taxon>Eukaryota</taxon>
        <taxon>Viridiplantae</taxon>
        <taxon>Streptophyta</taxon>
        <taxon>Embryophyta</taxon>
        <taxon>Tracheophyta</taxon>
        <taxon>Spermatophyta</taxon>
        <taxon>Magnoliopsida</taxon>
        <taxon>Ranunculales</taxon>
        <taxon>Menispermaceae</taxon>
        <taxon>Menispermoideae</taxon>
        <taxon>Cissampelideae</taxon>
        <taxon>Stephania</taxon>
    </lineage>
</organism>
<sequence>MHLWSQSSGAQGRDRWELRWELKEGIGGRKRKKKEEGDTRQCCVPQILSPMQFLFSSNCCWIFSRCVLLISFCHINMQTASATHDLPRYLKKLEENKVKNDKERLDDYYKRNYKDYFEFIEGSLKANIELFKSEKGILNWLQSNKKLVHHSIHI</sequence>
<dbReference type="EMBL" id="JBBNAF010000003">
    <property type="protein sequence ID" value="KAK9160890.1"/>
    <property type="molecule type" value="Genomic_DNA"/>
</dbReference>
<evidence type="ECO:0000313" key="1">
    <source>
        <dbReference type="EMBL" id="KAK9160890.1"/>
    </source>
</evidence>